<evidence type="ECO:0000256" key="8">
    <source>
        <dbReference type="HAMAP-Rule" id="MF_00910"/>
    </source>
</evidence>
<gene>
    <name evidence="8 10" type="primary">ftsL</name>
    <name evidence="10" type="ORF">FM038_001765</name>
</gene>
<dbReference type="EMBL" id="CP045503">
    <property type="protein sequence ID" value="QPG56291.1"/>
    <property type="molecule type" value="Genomic_DNA"/>
</dbReference>
<protein>
    <recommendedName>
        <fullName evidence="8 9">Cell division protein FtsL</fullName>
    </recommendedName>
</protein>
<comment type="subcellular location">
    <subcellularLocation>
        <location evidence="8">Cell inner membrane</location>
        <topology evidence="8">Single-pass type II membrane protein</topology>
    </subcellularLocation>
    <subcellularLocation>
        <location evidence="1">Cell membrane</location>
        <topology evidence="1">Single-pass type II membrane protein</topology>
    </subcellularLocation>
    <text evidence="8">Localizes to the division septum where it forms a ring structure.</text>
</comment>
<dbReference type="Proteomes" id="UP000316416">
    <property type="component" value="Chromosome"/>
</dbReference>
<name>A0ABX6V0Z4_9GAMM</name>
<dbReference type="NCBIfam" id="TIGR02209">
    <property type="entry name" value="ftsL_broad"/>
    <property type="match status" value="1"/>
</dbReference>
<dbReference type="Pfam" id="PF04999">
    <property type="entry name" value="FtsL"/>
    <property type="match status" value="1"/>
</dbReference>
<evidence type="ECO:0000256" key="1">
    <source>
        <dbReference type="ARBA" id="ARBA00004401"/>
    </source>
</evidence>
<keyword evidence="2 8" id="KW-1003">Cell membrane</keyword>
<keyword evidence="6 8" id="KW-0472">Membrane</keyword>
<reference evidence="10" key="1">
    <citation type="submission" date="2021-07" db="EMBL/GenBank/DDBJ databases">
        <title>Shewanella sp. YLB-07 whole genome sequence.</title>
        <authorList>
            <person name="Yu L."/>
        </authorList>
    </citation>
    <scope>NUCLEOTIDE SEQUENCE</scope>
    <source>
        <strain evidence="10">YLB-08</strain>
    </source>
</reference>
<keyword evidence="5 8" id="KW-1133">Transmembrane helix</keyword>
<evidence type="ECO:0000256" key="5">
    <source>
        <dbReference type="ARBA" id="ARBA00022989"/>
    </source>
</evidence>
<keyword evidence="7 8" id="KW-0131">Cell cycle</keyword>
<evidence type="ECO:0000256" key="7">
    <source>
        <dbReference type="ARBA" id="ARBA00023306"/>
    </source>
</evidence>
<evidence type="ECO:0000256" key="4">
    <source>
        <dbReference type="ARBA" id="ARBA00022692"/>
    </source>
</evidence>
<feature type="transmembrane region" description="Helical" evidence="8">
    <location>
        <begin position="20"/>
        <end position="39"/>
    </location>
</feature>
<keyword evidence="4 8" id="KW-0812">Transmembrane</keyword>
<proteinExistence type="inferred from homology"/>
<evidence type="ECO:0000313" key="10">
    <source>
        <dbReference type="EMBL" id="QPG56291.1"/>
    </source>
</evidence>
<dbReference type="RefSeq" id="WP_142870914.1">
    <property type="nucleotide sequence ID" value="NZ_CP045503.2"/>
</dbReference>
<evidence type="ECO:0000256" key="9">
    <source>
        <dbReference type="NCBIfam" id="TIGR02209"/>
    </source>
</evidence>
<dbReference type="PANTHER" id="PTHR37479">
    <property type="entry name" value="CELL DIVISION PROTEIN FTSL"/>
    <property type="match status" value="1"/>
</dbReference>
<dbReference type="HAMAP" id="MF_00910">
    <property type="entry name" value="FtsL"/>
    <property type="match status" value="1"/>
</dbReference>
<evidence type="ECO:0000256" key="3">
    <source>
        <dbReference type="ARBA" id="ARBA00022618"/>
    </source>
</evidence>
<comment type="function">
    <text evidence="8">Essential cell division protein. May link together the upstream cell division proteins, which are predominantly cytoplasmic, with the downstream cell division proteins, which are predominantly periplasmic.</text>
</comment>
<evidence type="ECO:0000313" key="11">
    <source>
        <dbReference type="Proteomes" id="UP000316416"/>
    </source>
</evidence>
<keyword evidence="8" id="KW-0997">Cell inner membrane</keyword>
<comment type="subunit">
    <text evidence="8">Part of a complex composed of FtsB, FtsL and FtsQ.</text>
</comment>
<accession>A0ABX6V0Z4</accession>
<dbReference type="InterPro" id="IPR011922">
    <property type="entry name" value="Cell_div_FtsL"/>
</dbReference>
<organism evidence="10 11">
    <name type="scientific">Shewanella eurypsychrophilus</name>
    <dbReference type="NCBI Taxonomy" id="2593656"/>
    <lineage>
        <taxon>Bacteria</taxon>
        <taxon>Pseudomonadati</taxon>
        <taxon>Pseudomonadota</taxon>
        <taxon>Gammaproteobacteria</taxon>
        <taxon>Alteromonadales</taxon>
        <taxon>Shewanellaceae</taxon>
        <taxon>Shewanella</taxon>
    </lineage>
</organism>
<dbReference type="GO" id="GO:0051301">
    <property type="term" value="P:cell division"/>
    <property type="evidence" value="ECO:0007669"/>
    <property type="project" value="UniProtKB-KW"/>
</dbReference>
<dbReference type="PANTHER" id="PTHR37479:SF1">
    <property type="entry name" value="CELL DIVISION PROTEIN FTSL"/>
    <property type="match status" value="1"/>
</dbReference>
<keyword evidence="3 8" id="KW-0132">Cell division</keyword>
<comment type="similarity">
    <text evidence="8">Belongs to the FtsL family.</text>
</comment>
<keyword evidence="11" id="KW-1185">Reference proteome</keyword>
<evidence type="ECO:0000256" key="2">
    <source>
        <dbReference type="ARBA" id="ARBA00022475"/>
    </source>
</evidence>
<evidence type="ECO:0000256" key="6">
    <source>
        <dbReference type="ARBA" id="ARBA00023136"/>
    </source>
</evidence>
<sequence length="104" mass="12360">MSQPRLNLARIVLLDLWHHKWGLLLAVAVMATAITIVYTSHVSRKYISQWDQMFQERDRLDIEWRNLLLEEQSQSEHSRITRIASKELEMSRPLPKEEIVVRIP</sequence>